<feature type="non-terminal residue" evidence="1">
    <location>
        <position position="1"/>
    </location>
</feature>
<keyword evidence="2" id="KW-1185">Reference proteome</keyword>
<evidence type="ECO:0000313" key="2">
    <source>
        <dbReference type="Proteomes" id="UP000793456"/>
    </source>
</evidence>
<dbReference type="EMBL" id="CM011694">
    <property type="protein sequence ID" value="TMS04910.1"/>
    <property type="molecule type" value="Genomic_DNA"/>
</dbReference>
<accession>A0ACD3QCN6</accession>
<proteinExistence type="predicted"/>
<protein>
    <submittedName>
        <fullName evidence="1">Uncharacterized protein</fullName>
    </submittedName>
</protein>
<gene>
    <name evidence="1" type="ORF">E3U43_010067</name>
</gene>
<name>A0ACD3QCN6_LARCR</name>
<organism evidence="1 2">
    <name type="scientific">Larimichthys crocea</name>
    <name type="common">Large yellow croaker</name>
    <name type="synonym">Pseudosciaena crocea</name>
    <dbReference type="NCBI Taxonomy" id="215358"/>
    <lineage>
        <taxon>Eukaryota</taxon>
        <taxon>Metazoa</taxon>
        <taxon>Chordata</taxon>
        <taxon>Craniata</taxon>
        <taxon>Vertebrata</taxon>
        <taxon>Euteleostomi</taxon>
        <taxon>Actinopterygii</taxon>
        <taxon>Neopterygii</taxon>
        <taxon>Teleostei</taxon>
        <taxon>Neoteleostei</taxon>
        <taxon>Acanthomorphata</taxon>
        <taxon>Eupercaria</taxon>
        <taxon>Sciaenidae</taxon>
        <taxon>Larimichthys</taxon>
    </lineage>
</organism>
<dbReference type="Proteomes" id="UP000793456">
    <property type="component" value="Chromosome XXI"/>
</dbReference>
<comment type="caution">
    <text evidence="1">The sequence shown here is derived from an EMBL/GenBank/DDBJ whole genome shotgun (WGS) entry which is preliminary data.</text>
</comment>
<evidence type="ECO:0000313" key="1">
    <source>
        <dbReference type="EMBL" id="TMS04910.1"/>
    </source>
</evidence>
<sequence length="168" mass="18035">HLKAARELSCDWCRAGVVSEVRDVIRKQAAVSARQHAHLSTCSSVRLCDVIQSVSVLAAMGAQSSSVEGAHVVVVGGGFGGVAAAQQLKSLRLDFTLIDMRDAFHHNVAALRASVQTGFAQRTFIPYTETFGGHFVQGRVKRVDTDRQVVVLEGGRPIRKHTAAFAAI</sequence>
<reference evidence="1" key="1">
    <citation type="submission" date="2018-11" db="EMBL/GenBank/DDBJ databases">
        <title>The sequence and de novo assembly of Larimichthys crocea genome using PacBio and Hi-C technologies.</title>
        <authorList>
            <person name="Xu P."/>
            <person name="Chen B."/>
            <person name="Zhou Z."/>
            <person name="Ke Q."/>
            <person name="Wu Y."/>
            <person name="Bai H."/>
            <person name="Pu F."/>
        </authorList>
    </citation>
    <scope>NUCLEOTIDE SEQUENCE</scope>
    <source>
        <tissue evidence="1">Muscle</tissue>
    </source>
</reference>